<organism evidence="2 3">
    <name type="scientific">Botryobasidium botryosum (strain FD-172 SS1)</name>
    <dbReference type="NCBI Taxonomy" id="930990"/>
    <lineage>
        <taxon>Eukaryota</taxon>
        <taxon>Fungi</taxon>
        <taxon>Dikarya</taxon>
        <taxon>Basidiomycota</taxon>
        <taxon>Agaricomycotina</taxon>
        <taxon>Agaricomycetes</taxon>
        <taxon>Cantharellales</taxon>
        <taxon>Botryobasidiaceae</taxon>
        <taxon>Botryobasidium</taxon>
    </lineage>
</organism>
<feature type="region of interest" description="Disordered" evidence="1">
    <location>
        <begin position="1"/>
        <end position="61"/>
    </location>
</feature>
<name>A0A067MMH4_BOTB1</name>
<proteinExistence type="predicted"/>
<evidence type="ECO:0000256" key="1">
    <source>
        <dbReference type="SAM" id="MobiDB-lite"/>
    </source>
</evidence>
<feature type="region of interest" description="Disordered" evidence="1">
    <location>
        <begin position="91"/>
        <end position="119"/>
    </location>
</feature>
<dbReference type="InParanoid" id="A0A067MMH4"/>
<evidence type="ECO:0000313" key="3">
    <source>
        <dbReference type="Proteomes" id="UP000027195"/>
    </source>
</evidence>
<evidence type="ECO:0000313" key="2">
    <source>
        <dbReference type="EMBL" id="KDQ16958.1"/>
    </source>
</evidence>
<dbReference type="AlphaFoldDB" id="A0A067MMH4"/>
<dbReference type="EMBL" id="KL198025">
    <property type="protein sequence ID" value="KDQ16958.1"/>
    <property type="molecule type" value="Genomic_DNA"/>
</dbReference>
<keyword evidence="3" id="KW-1185">Reference proteome</keyword>
<reference evidence="3" key="1">
    <citation type="journal article" date="2014" name="Proc. Natl. Acad. Sci. U.S.A.">
        <title>Extensive sampling of basidiomycete genomes demonstrates inadequacy of the white-rot/brown-rot paradigm for wood decay fungi.</title>
        <authorList>
            <person name="Riley R."/>
            <person name="Salamov A.A."/>
            <person name="Brown D.W."/>
            <person name="Nagy L.G."/>
            <person name="Floudas D."/>
            <person name="Held B.W."/>
            <person name="Levasseur A."/>
            <person name="Lombard V."/>
            <person name="Morin E."/>
            <person name="Otillar R."/>
            <person name="Lindquist E.A."/>
            <person name="Sun H."/>
            <person name="LaButti K.M."/>
            <person name="Schmutz J."/>
            <person name="Jabbour D."/>
            <person name="Luo H."/>
            <person name="Baker S.E."/>
            <person name="Pisabarro A.G."/>
            <person name="Walton J.D."/>
            <person name="Blanchette R.A."/>
            <person name="Henrissat B."/>
            <person name="Martin F."/>
            <person name="Cullen D."/>
            <person name="Hibbett D.S."/>
            <person name="Grigoriev I.V."/>
        </authorList>
    </citation>
    <scope>NUCLEOTIDE SEQUENCE [LARGE SCALE GENOMIC DNA]</scope>
    <source>
        <strain evidence="3">FD-172 SS1</strain>
    </source>
</reference>
<accession>A0A067MMH4</accession>
<protein>
    <submittedName>
        <fullName evidence="2">Uncharacterized protein</fullName>
    </submittedName>
</protein>
<gene>
    <name evidence="2" type="ORF">BOTBODRAFT_172572</name>
</gene>
<dbReference type="HOGENOM" id="CLU_017962_1_0_1"/>
<dbReference type="Proteomes" id="UP000027195">
    <property type="component" value="Unassembled WGS sequence"/>
</dbReference>
<sequence length="119" mass="12656">MSNHPPTGPSRSKRPWVVSNPTDTVNDPMETGETFISGESRPDSPMNSEQEIAPATPIHRPPINWAATKAAQESCAAAGKESARKSCLLAWDATASPTPHHPPQHQAPPHAATKDPGKP</sequence>